<comment type="similarity">
    <text evidence="1">Belongs to the SNF2/RAD54 helicase family.</text>
</comment>
<keyword evidence="14" id="KW-1185">Reference proteome</keyword>
<proteinExistence type="inferred from homology"/>
<dbReference type="PANTHER" id="PTHR45626">
    <property type="entry name" value="TRANSCRIPTION TERMINATION FACTOR 2-RELATED"/>
    <property type="match status" value="1"/>
</dbReference>
<dbReference type="InterPro" id="IPR038718">
    <property type="entry name" value="SNF2-like_sf"/>
</dbReference>
<evidence type="ECO:0000313" key="13">
    <source>
        <dbReference type="EMBL" id="MDI1485580.1"/>
    </source>
</evidence>
<dbReference type="GO" id="GO:0005634">
    <property type="term" value="C:nucleus"/>
    <property type="evidence" value="ECO:0007669"/>
    <property type="project" value="TreeGrafter"/>
</dbReference>
<dbReference type="Gene3D" id="3.40.50.10810">
    <property type="entry name" value="Tandem AAA-ATPase domain"/>
    <property type="match status" value="1"/>
</dbReference>
<feature type="domain" description="RING-type" evidence="11">
    <location>
        <begin position="601"/>
        <end position="646"/>
    </location>
</feature>
<evidence type="ECO:0000313" key="14">
    <source>
        <dbReference type="Proteomes" id="UP001161017"/>
    </source>
</evidence>
<evidence type="ECO:0000256" key="9">
    <source>
        <dbReference type="PROSITE-ProRule" id="PRU00175"/>
    </source>
</evidence>
<evidence type="ECO:0000256" key="10">
    <source>
        <dbReference type="SAM" id="MobiDB-lite"/>
    </source>
</evidence>
<reference evidence="13" key="1">
    <citation type="journal article" date="2023" name="Genome Biol. Evol.">
        <title>First Whole Genome Sequence and Flow Cytometry Genome Size Data for the Lichen-Forming Fungus Ramalina farinacea (Ascomycota).</title>
        <authorList>
            <person name="Llewellyn T."/>
            <person name="Mian S."/>
            <person name="Hill R."/>
            <person name="Leitch I.J."/>
            <person name="Gaya E."/>
        </authorList>
    </citation>
    <scope>NUCLEOTIDE SEQUENCE</scope>
    <source>
        <strain evidence="13">LIQ254RAFAR</strain>
    </source>
</reference>
<dbReference type="PROSITE" id="PS50089">
    <property type="entry name" value="ZF_RING_2"/>
    <property type="match status" value="1"/>
</dbReference>
<evidence type="ECO:0000256" key="4">
    <source>
        <dbReference type="ARBA" id="ARBA00022771"/>
    </source>
</evidence>
<accession>A0AA43TSU9</accession>
<feature type="region of interest" description="Disordered" evidence="10">
    <location>
        <begin position="167"/>
        <end position="202"/>
    </location>
</feature>
<dbReference type="InterPro" id="IPR001650">
    <property type="entry name" value="Helicase_C-like"/>
</dbReference>
<keyword evidence="4 9" id="KW-0863">Zinc-finger</keyword>
<dbReference type="AlphaFoldDB" id="A0AA43TSU9"/>
<dbReference type="GO" id="GO:0008094">
    <property type="term" value="F:ATP-dependent activity, acting on DNA"/>
    <property type="evidence" value="ECO:0007669"/>
    <property type="project" value="TreeGrafter"/>
</dbReference>
<dbReference type="EMBL" id="JAPUFD010000001">
    <property type="protein sequence ID" value="MDI1485580.1"/>
    <property type="molecule type" value="Genomic_DNA"/>
</dbReference>
<sequence>MSAQFSEKPFEPTSDFGTSARIEEEMLPASPSIILDDEKEMAGNSIQSTAYNPAVFERASSDETIELPVADFNFPDLEDISNVHFPNVESHHASSSRHKAGQDRGETCETSERQLQVTTLPPKKARKTIGTRNAEASAEVAFEFEQSMRLGLERFIGVLERNSDEDDSELECVEISGKRRSRESKRGKPRKKSRKQPGFLNEPFHSLITSSTLIDAANNRATSPKPHNDEVDTKAYLDRMVKDLPMSDPLRQEKNHLRECVKILGRGRKITPAGNDRWAIEGMESSLPHYQVQAAAFMKRREIEDVAPFGGICADTMGLGKTLETIALMTCNPSKRIDKIKCTLIVANSSLVDQWEKEIEKHAPHSFPRIVVHKAPFLLKDSILEMALENADVFLTTYHEVVKSFPKAEPPKDLTSPEGLTSWWENVWKEDRGLLHKEFFYRIILDESQVIKNHKKNIRFGPVEQVLYDILLRRFVAHLNRAAEKENLDKHKGLILAMYMLLRQCTAHVFQAQHIFQEMLTLDSIAKLEEAAKNMPRTSDQQPGEMIAALRRLVEAKGESCPLADEDYDTTTGGLSYKLGKFLRGLIESGNFAKFQSEILCQLCRKQPQLPMVTSCLHVYCGSCLRELAGKAAAKGFSQSQCSTCNTKFRSTEFCVNVKELEITDPFQSIVDENAKKKPRKVVLKWVLHEGELLLSSKTLAVRAQIRDWLEDDPKQKIIVFSQFHMTMQILGKMCEMNKWHYSNRAKALAQFRDPKCNKQILVASLHCGSIGLNITEASRVILVDLWYNRCAEDQAFGRVYRVGQLEETALARFLIKDSVDERLNDMQEIKQQNIAHAMDDRELLSKMPTLDMLRLFGDIRMDKKSKRPFVNLEKDELIDSLVPLPKEGEIDPVIQLMGNFA</sequence>
<evidence type="ECO:0000256" key="5">
    <source>
        <dbReference type="ARBA" id="ARBA00022801"/>
    </source>
</evidence>
<organism evidence="13 14">
    <name type="scientific">Ramalina farinacea</name>
    <dbReference type="NCBI Taxonomy" id="258253"/>
    <lineage>
        <taxon>Eukaryota</taxon>
        <taxon>Fungi</taxon>
        <taxon>Dikarya</taxon>
        <taxon>Ascomycota</taxon>
        <taxon>Pezizomycotina</taxon>
        <taxon>Lecanoromycetes</taxon>
        <taxon>OSLEUM clade</taxon>
        <taxon>Lecanoromycetidae</taxon>
        <taxon>Lecanorales</taxon>
        <taxon>Lecanorineae</taxon>
        <taxon>Ramalinaceae</taxon>
        <taxon>Ramalina</taxon>
    </lineage>
</organism>
<dbReference type="Proteomes" id="UP001161017">
    <property type="component" value="Unassembled WGS sequence"/>
</dbReference>
<feature type="domain" description="Helicase C-terminal" evidence="12">
    <location>
        <begin position="705"/>
        <end position="847"/>
    </location>
</feature>
<keyword evidence="7" id="KW-0862">Zinc</keyword>
<evidence type="ECO:0000256" key="7">
    <source>
        <dbReference type="ARBA" id="ARBA00022833"/>
    </source>
</evidence>
<dbReference type="SUPFAM" id="SSF52540">
    <property type="entry name" value="P-loop containing nucleoside triphosphate hydrolases"/>
    <property type="match status" value="2"/>
</dbReference>
<dbReference type="InterPro" id="IPR013083">
    <property type="entry name" value="Znf_RING/FYVE/PHD"/>
</dbReference>
<evidence type="ECO:0000256" key="2">
    <source>
        <dbReference type="ARBA" id="ARBA00022723"/>
    </source>
</evidence>
<name>A0AA43TSU9_9LECA</name>
<evidence type="ECO:0000256" key="8">
    <source>
        <dbReference type="ARBA" id="ARBA00022840"/>
    </source>
</evidence>
<evidence type="ECO:0000256" key="3">
    <source>
        <dbReference type="ARBA" id="ARBA00022741"/>
    </source>
</evidence>
<evidence type="ECO:0000256" key="1">
    <source>
        <dbReference type="ARBA" id="ARBA00007025"/>
    </source>
</evidence>
<dbReference type="GO" id="GO:0005524">
    <property type="term" value="F:ATP binding"/>
    <property type="evidence" value="ECO:0007669"/>
    <property type="project" value="UniProtKB-KW"/>
</dbReference>
<dbReference type="SMART" id="SM00487">
    <property type="entry name" value="DEXDc"/>
    <property type="match status" value="1"/>
</dbReference>
<protein>
    <submittedName>
        <fullName evidence="13">Uncharacterized protein</fullName>
    </submittedName>
</protein>
<feature type="compositionally biased region" description="Basic and acidic residues" evidence="10">
    <location>
        <begin position="100"/>
        <end position="112"/>
    </location>
</feature>
<gene>
    <name evidence="13" type="ORF">OHK93_000718</name>
</gene>
<dbReference type="Pfam" id="PF00271">
    <property type="entry name" value="Helicase_C"/>
    <property type="match status" value="1"/>
</dbReference>
<feature type="region of interest" description="Disordered" evidence="10">
    <location>
        <begin position="90"/>
        <end position="113"/>
    </location>
</feature>
<keyword evidence="8" id="KW-0067">ATP-binding</keyword>
<dbReference type="PANTHER" id="PTHR45626:SF17">
    <property type="entry name" value="HELICASE-LIKE TRANSCRIPTION FACTOR"/>
    <property type="match status" value="1"/>
</dbReference>
<dbReference type="SMART" id="SM00184">
    <property type="entry name" value="RING"/>
    <property type="match status" value="1"/>
</dbReference>
<dbReference type="Gene3D" id="3.40.50.300">
    <property type="entry name" value="P-loop containing nucleotide triphosphate hydrolases"/>
    <property type="match status" value="1"/>
</dbReference>
<dbReference type="GO" id="GO:0006281">
    <property type="term" value="P:DNA repair"/>
    <property type="evidence" value="ECO:0007669"/>
    <property type="project" value="TreeGrafter"/>
</dbReference>
<dbReference type="CDD" id="cd18793">
    <property type="entry name" value="SF2_C_SNF"/>
    <property type="match status" value="1"/>
</dbReference>
<dbReference type="InterPro" id="IPR050628">
    <property type="entry name" value="SNF2_RAD54_helicase_TF"/>
</dbReference>
<dbReference type="Pfam" id="PF00176">
    <property type="entry name" value="SNF2-rel_dom"/>
    <property type="match status" value="1"/>
</dbReference>
<dbReference type="InterPro" id="IPR014001">
    <property type="entry name" value="Helicase_ATP-bd"/>
</dbReference>
<dbReference type="SUPFAM" id="SSF57850">
    <property type="entry name" value="RING/U-box"/>
    <property type="match status" value="1"/>
</dbReference>
<dbReference type="GO" id="GO:0008270">
    <property type="term" value="F:zinc ion binding"/>
    <property type="evidence" value="ECO:0007669"/>
    <property type="project" value="UniProtKB-KW"/>
</dbReference>
<keyword evidence="3" id="KW-0547">Nucleotide-binding</keyword>
<keyword evidence="6" id="KW-0347">Helicase</keyword>
<dbReference type="InterPro" id="IPR017907">
    <property type="entry name" value="Znf_RING_CS"/>
</dbReference>
<dbReference type="InterPro" id="IPR001841">
    <property type="entry name" value="Znf_RING"/>
</dbReference>
<keyword evidence="2" id="KW-0479">Metal-binding</keyword>
<dbReference type="Gene3D" id="3.30.40.10">
    <property type="entry name" value="Zinc/RING finger domain, C3HC4 (zinc finger)"/>
    <property type="match status" value="1"/>
</dbReference>
<dbReference type="PROSITE" id="PS00518">
    <property type="entry name" value="ZF_RING_1"/>
    <property type="match status" value="1"/>
</dbReference>
<dbReference type="GO" id="GO:0016787">
    <property type="term" value="F:hydrolase activity"/>
    <property type="evidence" value="ECO:0007669"/>
    <property type="project" value="UniProtKB-KW"/>
</dbReference>
<evidence type="ECO:0000259" key="11">
    <source>
        <dbReference type="PROSITE" id="PS50089"/>
    </source>
</evidence>
<feature type="compositionally biased region" description="Basic residues" evidence="10">
    <location>
        <begin position="178"/>
        <end position="195"/>
    </location>
</feature>
<dbReference type="InterPro" id="IPR027417">
    <property type="entry name" value="P-loop_NTPase"/>
</dbReference>
<dbReference type="GO" id="GO:0004386">
    <property type="term" value="F:helicase activity"/>
    <property type="evidence" value="ECO:0007669"/>
    <property type="project" value="UniProtKB-KW"/>
</dbReference>
<comment type="caution">
    <text evidence="13">The sequence shown here is derived from an EMBL/GenBank/DDBJ whole genome shotgun (WGS) entry which is preliminary data.</text>
</comment>
<dbReference type="InterPro" id="IPR000330">
    <property type="entry name" value="SNF2_N"/>
</dbReference>
<evidence type="ECO:0000259" key="12">
    <source>
        <dbReference type="PROSITE" id="PS51194"/>
    </source>
</evidence>
<evidence type="ECO:0000256" key="6">
    <source>
        <dbReference type="ARBA" id="ARBA00022806"/>
    </source>
</evidence>
<keyword evidence="5" id="KW-0378">Hydrolase</keyword>
<feature type="region of interest" description="Disordered" evidence="10">
    <location>
        <begin position="1"/>
        <end position="27"/>
    </location>
</feature>
<dbReference type="PROSITE" id="PS51194">
    <property type="entry name" value="HELICASE_CTER"/>
    <property type="match status" value="1"/>
</dbReference>
<dbReference type="InterPro" id="IPR049730">
    <property type="entry name" value="SNF2/RAD54-like_C"/>
</dbReference>
<dbReference type="SMART" id="SM00490">
    <property type="entry name" value="HELICc"/>
    <property type="match status" value="1"/>
</dbReference>